<evidence type="ECO:0000313" key="2">
    <source>
        <dbReference type="EMBL" id="CAL4059359.1"/>
    </source>
</evidence>
<comment type="caution">
    <text evidence="2">The sequence shown here is derived from an EMBL/GenBank/DDBJ whole genome shotgun (WGS) entry which is preliminary data.</text>
</comment>
<protein>
    <submittedName>
        <fullName evidence="2">Uncharacterized protein</fullName>
    </submittedName>
</protein>
<dbReference type="Gene3D" id="1.25.40.20">
    <property type="entry name" value="Ankyrin repeat-containing domain"/>
    <property type="match status" value="1"/>
</dbReference>
<accession>A0AAV2PJ71</accession>
<gene>
    <name evidence="2" type="ORF">MNOR_LOCUS481</name>
</gene>
<dbReference type="EMBL" id="CAXKWB010000105">
    <property type="protein sequence ID" value="CAL4059359.1"/>
    <property type="molecule type" value="Genomic_DNA"/>
</dbReference>
<dbReference type="InterPro" id="IPR002110">
    <property type="entry name" value="Ankyrin_rpt"/>
</dbReference>
<feature type="non-terminal residue" evidence="2">
    <location>
        <position position="167"/>
    </location>
</feature>
<dbReference type="Pfam" id="PF12796">
    <property type="entry name" value="Ank_2"/>
    <property type="match status" value="1"/>
</dbReference>
<dbReference type="PROSITE" id="PS50088">
    <property type="entry name" value="ANK_REPEAT"/>
    <property type="match status" value="1"/>
</dbReference>
<keyword evidence="1" id="KW-0040">ANK repeat</keyword>
<evidence type="ECO:0000313" key="3">
    <source>
        <dbReference type="Proteomes" id="UP001497623"/>
    </source>
</evidence>
<dbReference type="SMART" id="SM00248">
    <property type="entry name" value="ANK"/>
    <property type="match status" value="2"/>
</dbReference>
<sequence>MMPDASVEELQACKKLVEASLRGDHQEVKECLPQVQCKTWLGKGVWWGACRGHTDVIKEIIEHDASVINKPLMSDGVTPLMIACHNGEVAAASLLASKGASIYSVNTHGDCALDIALTSEAGQLQHYSIRREMVLSLLRCYPPSELKSLIRYVERQRPGLIKKEDRL</sequence>
<dbReference type="PROSITE" id="PS50297">
    <property type="entry name" value="ANK_REP_REGION"/>
    <property type="match status" value="1"/>
</dbReference>
<dbReference type="InterPro" id="IPR036770">
    <property type="entry name" value="Ankyrin_rpt-contain_sf"/>
</dbReference>
<dbReference type="Proteomes" id="UP001497623">
    <property type="component" value="Unassembled WGS sequence"/>
</dbReference>
<organism evidence="2 3">
    <name type="scientific">Meganyctiphanes norvegica</name>
    <name type="common">Northern krill</name>
    <name type="synonym">Thysanopoda norvegica</name>
    <dbReference type="NCBI Taxonomy" id="48144"/>
    <lineage>
        <taxon>Eukaryota</taxon>
        <taxon>Metazoa</taxon>
        <taxon>Ecdysozoa</taxon>
        <taxon>Arthropoda</taxon>
        <taxon>Crustacea</taxon>
        <taxon>Multicrustacea</taxon>
        <taxon>Malacostraca</taxon>
        <taxon>Eumalacostraca</taxon>
        <taxon>Eucarida</taxon>
        <taxon>Euphausiacea</taxon>
        <taxon>Euphausiidae</taxon>
        <taxon>Meganyctiphanes</taxon>
    </lineage>
</organism>
<reference evidence="2 3" key="1">
    <citation type="submission" date="2024-05" db="EMBL/GenBank/DDBJ databases">
        <authorList>
            <person name="Wallberg A."/>
        </authorList>
    </citation>
    <scope>NUCLEOTIDE SEQUENCE [LARGE SCALE GENOMIC DNA]</scope>
</reference>
<evidence type="ECO:0000256" key="1">
    <source>
        <dbReference type="PROSITE-ProRule" id="PRU00023"/>
    </source>
</evidence>
<proteinExistence type="predicted"/>
<dbReference type="AlphaFoldDB" id="A0AAV2PJ71"/>
<feature type="repeat" description="ANK" evidence="1">
    <location>
        <begin position="75"/>
        <end position="107"/>
    </location>
</feature>
<dbReference type="SUPFAM" id="SSF48403">
    <property type="entry name" value="Ankyrin repeat"/>
    <property type="match status" value="1"/>
</dbReference>
<keyword evidence="3" id="KW-1185">Reference proteome</keyword>
<name>A0AAV2PJ71_MEGNR</name>